<dbReference type="Proteomes" id="UP001378592">
    <property type="component" value="Unassembled WGS sequence"/>
</dbReference>
<dbReference type="SUPFAM" id="SSF50249">
    <property type="entry name" value="Nucleic acid-binding proteins"/>
    <property type="match status" value="1"/>
</dbReference>
<keyword evidence="6" id="KW-0498">Mitosis</keyword>
<dbReference type="PROSITE" id="PS50051">
    <property type="entry name" value="MCM_2"/>
    <property type="match status" value="1"/>
</dbReference>
<dbReference type="GO" id="GO:0005524">
    <property type="term" value="F:ATP binding"/>
    <property type="evidence" value="ECO:0007669"/>
    <property type="project" value="UniProtKB-UniRule"/>
</dbReference>
<name>A0AAN9VK53_9ORTH</name>
<dbReference type="PROSITE" id="PS00847">
    <property type="entry name" value="MCM_1"/>
    <property type="match status" value="1"/>
</dbReference>
<dbReference type="GO" id="GO:0005634">
    <property type="term" value="C:nucleus"/>
    <property type="evidence" value="ECO:0007669"/>
    <property type="project" value="UniProtKB-SubCell"/>
</dbReference>
<evidence type="ECO:0000256" key="1">
    <source>
        <dbReference type="ARBA" id="ARBA00004123"/>
    </source>
</evidence>
<dbReference type="Gene3D" id="3.40.50.300">
    <property type="entry name" value="P-loop containing nucleotide triphosphate hydrolases"/>
    <property type="match status" value="1"/>
</dbReference>
<dbReference type="PRINTS" id="PR01657">
    <property type="entry name" value="MCMFAMILY"/>
</dbReference>
<feature type="region of interest" description="Disordered" evidence="16">
    <location>
        <begin position="660"/>
        <end position="686"/>
    </location>
</feature>
<keyword evidence="19" id="KW-1185">Reference proteome</keyword>
<dbReference type="GO" id="GO:1990518">
    <property type="term" value="F:single-stranded 3'-5' DNA helicase activity"/>
    <property type="evidence" value="ECO:0007669"/>
    <property type="project" value="TreeGrafter"/>
</dbReference>
<dbReference type="Gene3D" id="2.40.50.140">
    <property type="entry name" value="Nucleic acid-binding proteins"/>
    <property type="match status" value="1"/>
</dbReference>
<evidence type="ECO:0000256" key="11">
    <source>
        <dbReference type="ARBA" id="ARBA00023242"/>
    </source>
</evidence>
<keyword evidence="5 14" id="KW-0547">Nucleotide-binding</keyword>
<evidence type="ECO:0000256" key="7">
    <source>
        <dbReference type="ARBA" id="ARBA00022801"/>
    </source>
</evidence>
<dbReference type="GO" id="GO:0006270">
    <property type="term" value="P:DNA replication initiation"/>
    <property type="evidence" value="ECO:0007669"/>
    <property type="project" value="UniProtKB-UniRule"/>
</dbReference>
<dbReference type="Pfam" id="PF00493">
    <property type="entry name" value="MCM"/>
    <property type="match status" value="1"/>
</dbReference>
<dbReference type="GO" id="GO:0003697">
    <property type="term" value="F:single-stranded DNA binding"/>
    <property type="evidence" value="ECO:0007669"/>
    <property type="project" value="TreeGrafter"/>
</dbReference>
<dbReference type="FunFam" id="3.30.1640.10:FF:000004">
    <property type="entry name" value="DNA helicase"/>
    <property type="match status" value="1"/>
</dbReference>
<dbReference type="InterPro" id="IPR008049">
    <property type="entry name" value="MCM6"/>
</dbReference>
<evidence type="ECO:0000256" key="2">
    <source>
        <dbReference type="ARBA" id="ARBA00008010"/>
    </source>
</evidence>
<dbReference type="InterPro" id="IPR012340">
    <property type="entry name" value="NA-bd_OB-fold"/>
</dbReference>
<dbReference type="InterPro" id="IPR041562">
    <property type="entry name" value="MCM_lid"/>
</dbReference>
<dbReference type="FunFam" id="2.20.28.10:FF:000003">
    <property type="entry name" value="DNA helicase"/>
    <property type="match status" value="1"/>
</dbReference>
<dbReference type="SMART" id="SM00350">
    <property type="entry name" value="MCM"/>
    <property type="match status" value="1"/>
</dbReference>
<keyword evidence="9 14" id="KW-0067">ATP-binding</keyword>
<keyword evidence="3" id="KW-0132">Cell division</keyword>
<dbReference type="InterPro" id="IPR031327">
    <property type="entry name" value="MCM"/>
</dbReference>
<dbReference type="FunFam" id="2.40.50.140:FF:000091">
    <property type="entry name" value="DNA helicase"/>
    <property type="match status" value="1"/>
</dbReference>
<feature type="compositionally biased region" description="Acidic residues" evidence="16">
    <location>
        <begin position="661"/>
        <end position="672"/>
    </location>
</feature>
<evidence type="ECO:0000256" key="14">
    <source>
        <dbReference type="RuleBase" id="RU004070"/>
    </source>
</evidence>
<dbReference type="CDD" id="cd17757">
    <property type="entry name" value="MCM6"/>
    <property type="match status" value="1"/>
</dbReference>
<dbReference type="GO" id="GO:0000727">
    <property type="term" value="P:double-strand break repair via break-induced replication"/>
    <property type="evidence" value="ECO:0007669"/>
    <property type="project" value="TreeGrafter"/>
</dbReference>
<accession>A0AAN9VK53</accession>
<evidence type="ECO:0000313" key="19">
    <source>
        <dbReference type="Proteomes" id="UP001378592"/>
    </source>
</evidence>
<reference evidence="18 19" key="1">
    <citation type="submission" date="2024-03" db="EMBL/GenBank/DDBJ databases">
        <title>The genome assembly and annotation of the cricket Gryllus longicercus Weissman &amp; Gray.</title>
        <authorList>
            <person name="Szrajer S."/>
            <person name="Gray D."/>
            <person name="Ylla G."/>
        </authorList>
    </citation>
    <scope>NUCLEOTIDE SEQUENCE [LARGE SCALE GENOMIC DNA]</scope>
    <source>
        <strain evidence="18">DAG 2021-001</strain>
        <tissue evidence="18">Whole body minus gut</tissue>
    </source>
</reference>
<evidence type="ECO:0000256" key="12">
    <source>
        <dbReference type="ARBA" id="ARBA00023306"/>
    </source>
</evidence>
<evidence type="ECO:0000256" key="9">
    <source>
        <dbReference type="ARBA" id="ARBA00022840"/>
    </source>
</evidence>
<organism evidence="18 19">
    <name type="scientific">Gryllus longicercus</name>
    <dbReference type="NCBI Taxonomy" id="2509291"/>
    <lineage>
        <taxon>Eukaryota</taxon>
        <taxon>Metazoa</taxon>
        <taxon>Ecdysozoa</taxon>
        <taxon>Arthropoda</taxon>
        <taxon>Hexapoda</taxon>
        <taxon>Insecta</taxon>
        <taxon>Pterygota</taxon>
        <taxon>Neoptera</taxon>
        <taxon>Polyneoptera</taxon>
        <taxon>Orthoptera</taxon>
        <taxon>Ensifera</taxon>
        <taxon>Gryllidea</taxon>
        <taxon>Grylloidea</taxon>
        <taxon>Gryllidae</taxon>
        <taxon>Gryllinae</taxon>
        <taxon>Gryllus</taxon>
    </lineage>
</organism>
<dbReference type="PANTHER" id="PTHR11630:SF43">
    <property type="entry name" value="DNA REPLICATION LICENSING FACTOR MCM6"/>
    <property type="match status" value="1"/>
</dbReference>
<comment type="function">
    <text evidence="15">Acts as component of the MCM2-7 complex (MCM complex) which is the replicative helicase essential for 'once per cell cycle' DNA replication initiation and elongation in eukaryotic cells. The active ATPase sites in the MCM2-7 ring are formed through the interaction surfaces of two neighboring subunits such that a critical structure of a conserved arginine finger motif is provided in trans relative to the ATP-binding site of the Walker A box of the adjacent subunit. The six ATPase active sites, however, are likely to contribute differentially to the complex helicase activity.</text>
</comment>
<keyword evidence="12 15" id="KW-0131">Cell cycle</keyword>
<gene>
    <name evidence="18" type="ORF">R5R35_014358</name>
</gene>
<keyword evidence="7 15" id="KW-0378">Hydrolase</keyword>
<comment type="subcellular location">
    <subcellularLocation>
        <location evidence="1 15">Nucleus</location>
    </subcellularLocation>
</comment>
<dbReference type="GO" id="GO:0042555">
    <property type="term" value="C:MCM complex"/>
    <property type="evidence" value="ECO:0007669"/>
    <property type="project" value="UniProtKB-UniRule"/>
</dbReference>
<dbReference type="Pfam" id="PF18263">
    <property type="entry name" value="WHD_MCM6"/>
    <property type="match status" value="1"/>
</dbReference>
<proteinExistence type="inferred from homology"/>
<evidence type="ECO:0000256" key="4">
    <source>
        <dbReference type="ARBA" id="ARBA00022705"/>
    </source>
</evidence>
<evidence type="ECO:0000256" key="13">
    <source>
        <dbReference type="ARBA" id="ARBA00048432"/>
    </source>
</evidence>
<evidence type="ECO:0000256" key="16">
    <source>
        <dbReference type="SAM" id="MobiDB-lite"/>
    </source>
</evidence>
<dbReference type="GO" id="GO:0016787">
    <property type="term" value="F:hydrolase activity"/>
    <property type="evidence" value="ECO:0007669"/>
    <property type="project" value="UniProtKB-KW"/>
</dbReference>
<feature type="domain" description="MCM C-terminal AAA(+) ATPase" evidence="17">
    <location>
        <begin position="338"/>
        <end position="544"/>
    </location>
</feature>
<dbReference type="Pfam" id="PF17207">
    <property type="entry name" value="MCM_OB"/>
    <property type="match status" value="1"/>
</dbReference>
<keyword evidence="10 14" id="KW-0238">DNA-binding</keyword>
<comment type="catalytic activity">
    <reaction evidence="13">
        <text>ATP + H2O = ADP + phosphate + H(+)</text>
        <dbReference type="Rhea" id="RHEA:13065"/>
        <dbReference type="ChEBI" id="CHEBI:15377"/>
        <dbReference type="ChEBI" id="CHEBI:15378"/>
        <dbReference type="ChEBI" id="CHEBI:30616"/>
        <dbReference type="ChEBI" id="CHEBI:43474"/>
        <dbReference type="ChEBI" id="CHEBI:456216"/>
        <dbReference type="EC" id="3.6.4.12"/>
    </reaction>
    <physiologicalReaction direction="left-to-right" evidence="13">
        <dbReference type="Rhea" id="RHEA:13066"/>
    </physiologicalReaction>
</comment>
<dbReference type="InterPro" id="IPR041024">
    <property type="entry name" value="Mcm6_C"/>
</dbReference>
<evidence type="ECO:0000256" key="15">
    <source>
        <dbReference type="RuleBase" id="RU368064"/>
    </source>
</evidence>
<dbReference type="FunFam" id="1.20.58.870:FF:000001">
    <property type="entry name" value="DNA helicase"/>
    <property type="match status" value="1"/>
</dbReference>
<evidence type="ECO:0000259" key="17">
    <source>
        <dbReference type="PROSITE" id="PS50051"/>
    </source>
</evidence>
<evidence type="ECO:0000256" key="8">
    <source>
        <dbReference type="ARBA" id="ARBA00022806"/>
    </source>
</evidence>
<dbReference type="InterPro" id="IPR033762">
    <property type="entry name" value="MCM_OB"/>
</dbReference>
<dbReference type="InterPro" id="IPR001208">
    <property type="entry name" value="MCM_dom"/>
</dbReference>
<keyword evidence="4 15" id="KW-0235">DNA replication</keyword>
<comment type="subunit">
    <text evidence="15">Component of the MCM2-7 complex.</text>
</comment>
<evidence type="ECO:0000313" key="18">
    <source>
        <dbReference type="EMBL" id="KAK7866494.1"/>
    </source>
</evidence>
<dbReference type="InterPro" id="IPR027417">
    <property type="entry name" value="P-loop_NTPase"/>
</dbReference>
<dbReference type="Pfam" id="PF14551">
    <property type="entry name" value="MCM_N"/>
    <property type="match status" value="1"/>
</dbReference>
<evidence type="ECO:0000256" key="6">
    <source>
        <dbReference type="ARBA" id="ARBA00022776"/>
    </source>
</evidence>
<dbReference type="AlphaFoldDB" id="A0AAN9VK53"/>
<comment type="caution">
    <text evidence="18">The sequence shown here is derived from an EMBL/GenBank/DDBJ whole genome shotgun (WGS) entry which is preliminary data.</text>
</comment>
<dbReference type="EMBL" id="JAZDUA010000146">
    <property type="protein sequence ID" value="KAK7866494.1"/>
    <property type="molecule type" value="Genomic_DNA"/>
</dbReference>
<dbReference type="Pfam" id="PF17855">
    <property type="entry name" value="MCM_lid"/>
    <property type="match status" value="1"/>
</dbReference>
<keyword evidence="8 15" id="KW-0347">Helicase</keyword>
<evidence type="ECO:0000256" key="5">
    <source>
        <dbReference type="ARBA" id="ARBA00022741"/>
    </source>
</evidence>
<protein>
    <recommendedName>
        <fullName evidence="15">DNA replication licensing factor MCM6</fullName>
        <ecNumber evidence="15">3.6.4.12</ecNumber>
    </recommendedName>
</protein>
<keyword evidence="11" id="KW-0539">Nucleus</keyword>
<dbReference type="Gene3D" id="1.20.58.870">
    <property type="match status" value="1"/>
</dbReference>
<dbReference type="PRINTS" id="PR01662">
    <property type="entry name" value="MCMPROTEIN6"/>
</dbReference>
<evidence type="ECO:0000256" key="10">
    <source>
        <dbReference type="ARBA" id="ARBA00023125"/>
    </source>
</evidence>
<dbReference type="InterPro" id="IPR027925">
    <property type="entry name" value="MCM_N"/>
</dbReference>
<dbReference type="GO" id="GO:0051301">
    <property type="term" value="P:cell division"/>
    <property type="evidence" value="ECO:0007669"/>
    <property type="project" value="UniProtKB-KW"/>
</dbReference>
<dbReference type="GO" id="GO:1902969">
    <property type="term" value="P:mitotic DNA replication"/>
    <property type="evidence" value="ECO:0007669"/>
    <property type="project" value="TreeGrafter"/>
</dbReference>
<dbReference type="Gene3D" id="3.30.1640.10">
    <property type="entry name" value="mini-chromosome maintenance (MCM) complex, chain A, domain 1"/>
    <property type="match status" value="1"/>
</dbReference>
<dbReference type="FunFam" id="3.40.50.300:FF:000115">
    <property type="entry name" value="DNA helicase"/>
    <property type="match status" value="1"/>
</dbReference>
<dbReference type="Gene3D" id="2.20.28.10">
    <property type="match status" value="1"/>
</dbReference>
<dbReference type="SUPFAM" id="SSF52540">
    <property type="entry name" value="P-loop containing nucleoside triphosphate hydrolases"/>
    <property type="match status" value="1"/>
</dbReference>
<dbReference type="PANTHER" id="PTHR11630">
    <property type="entry name" value="DNA REPLICATION LICENSING FACTOR MCM FAMILY MEMBER"/>
    <property type="match status" value="1"/>
</dbReference>
<evidence type="ECO:0000256" key="3">
    <source>
        <dbReference type="ARBA" id="ARBA00022618"/>
    </source>
</evidence>
<sequence>MDVPDVQVGQLRVVDEVGARCQKLFQDFLEEFKEEGTLKYVEAVKDCARHERSSLEISLEDVEKYNQSLNKVIIEDYYRIYPFLCQALTNFAKDHIEKKDKELYVSFSDVATLHKVRELTTSKIGTLLRICGQVVRTHPVHPELVLGTFVCLDCQTVIKDVEQQFKFTNPTICRNPVCSNRRRFTLDVEKSKFVDFQKVRIQETQAELPRGAIPRSVEIILRSDVVETVQAGDRYDFTGTLIVVPDVSVLSMPGAKAMPGSRHKQGENTTEGVRGLKALGVRDLNYRMAFLACSAHPTNPRFGGVEMIMDEMTTENMKEQMTYAEWNKIYNMSRDRNLYQNLVTSLFPSIHGNEEVKRGVVLMLFGGVPKTTREGTTLRGDINVCIVGDPSTAKSQLLKQVAEFTPRAVYTSGKASSAAGLTAAVVRDEESGDFVIEAGALMLADNGVCCIDEFDKMDPRDQVAIHEAMEQQTISIAKAGVRATLNARTSILAAANPVGGRYDRAKSLQQNIALSAPIMSRFDLFFILIDECSEVVDYAIARKIVELHSNIQETVDSVYSREDVLKYITFARQFKPYINEDAAELLVKQYTHLRQRDCSGNSKSTWRITVRQLESMIRLSESMAKMECSDEVLPKHVTEAYRLLNKSIIRVEQPDIHLEEGADEPMAVDEAEKEQRETPQEGDETVAKKKLTLPFEEYKSLSNMLVTHIRNKEIEAESTRSGVEGMRRSEVIHWYLEKIQEVLESEEELLERKGLVEKVIDRLIYHDQVIIPLISTGLKGDEESSEEDPMLVVHPNYVIDS</sequence>
<dbReference type="InterPro" id="IPR018525">
    <property type="entry name" value="MCM_CS"/>
</dbReference>
<comment type="similarity">
    <text evidence="2 14">Belongs to the MCM family.</text>
</comment>
<dbReference type="EC" id="3.6.4.12" evidence="15"/>